<evidence type="ECO:0008006" key="3">
    <source>
        <dbReference type="Google" id="ProtNLM"/>
    </source>
</evidence>
<evidence type="ECO:0000313" key="2">
    <source>
        <dbReference type="Proteomes" id="UP001142393"/>
    </source>
</evidence>
<accession>A0A9W8NQT8</accession>
<dbReference type="AlphaFoldDB" id="A0A9W8NQT8"/>
<protein>
    <recommendedName>
        <fullName evidence="3">RING-type domain-containing protein</fullName>
    </recommendedName>
</protein>
<sequence length="396" mass="45152">MAPQRCLLNDVSSTMSPQRCLLNDVSSTMSPQRCLLNDVFVQQDISRAHKLDDQALARLLDFTPNTQMKNESYEVGFIRSATRVSAAKGVWWKGWLKKEDETNEPAYALRYAGCALSLFYLSIENPEDIFYNEEIGSVIYPSSSYVQKNLKASIKYAKPPPIKMIPQGAYKAVSKSANPGPTGNKGPSKNSVIIDPLALWLPPDRLGFNSQKWEILYEVICSSIDAAQIGISGKDLFKAIKKARKEENSDDWIYSDFCVLCNDFLGRVVTSCLCNKKSYCAACAVAMLKENYKNEQFRCPCCRQDPAYFIAIDWIFINNADEQKRRRALSKKQREITKKKRLRRQSVRLKNSQKMSLKRVKSETEGPHITFSINRLVLDAGYTTLMRFIMIEFIKF</sequence>
<gene>
    <name evidence="1" type="ORF">DFH05DRAFT_1530801</name>
</gene>
<keyword evidence="2" id="KW-1185">Reference proteome</keyword>
<dbReference type="Proteomes" id="UP001142393">
    <property type="component" value="Unassembled WGS sequence"/>
</dbReference>
<comment type="caution">
    <text evidence="1">The sequence shown here is derived from an EMBL/GenBank/DDBJ whole genome shotgun (WGS) entry which is preliminary data.</text>
</comment>
<organism evidence="1 2">
    <name type="scientific">Lentinula detonsa</name>
    <dbReference type="NCBI Taxonomy" id="2804962"/>
    <lineage>
        <taxon>Eukaryota</taxon>
        <taxon>Fungi</taxon>
        <taxon>Dikarya</taxon>
        <taxon>Basidiomycota</taxon>
        <taxon>Agaricomycotina</taxon>
        <taxon>Agaricomycetes</taxon>
        <taxon>Agaricomycetidae</taxon>
        <taxon>Agaricales</taxon>
        <taxon>Marasmiineae</taxon>
        <taxon>Omphalotaceae</taxon>
        <taxon>Lentinula</taxon>
    </lineage>
</organism>
<proteinExistence type="predicted"/>
<name>A0A9W8NQT8_9AGAR</name>
<dbReference type="EMBL" id="JANVFU010000020">
    <property type="protein sequence ID" value="KAJ3739130.1"/>
    <property type="molecule type" value="Genomic_DNA"/>
</dbReference>
<evidence type="ECO:0000313" key="1">
    <source>
        <dbReference type="EMBL" id="KAJ3739130.1"/>
    </source>
</evidence>
<reference evidence="1 2" key="1">
    <citation type="journal article" date="2023" name="Proc. Natl. Acad. Sci. U.S.A.">
        <title>A global phylogenomic analysis of the shiitake genus Lentinula.</title>
        <authorList>
            <person name="Sierra-Patev S."/>
            <person name="Min B."/>
            <person name="Naranjo-Ortiz M."/>
            <person name="Looney B."/>
            <person name="Konkel Z."/>
            <person name="Slot J.C."/>
            <person name="Sakamoto Y."/>
            <person name="Steenwyk J.L."/>
            <person name="Rokas A."/>
            <person name="Carro J."/>
            <person name="Camarero S."/>
            <person name="Ferreira P."/>
            <person name="Molpeceres G."/>
            <person name="Ruiz-Duenas F.J."/>
            <person name="Serrano A."/>
            <person name="Henrissat B."/>
            <person name="Drula E."/>
            <person name="Hughes K.W."/>
            <person name="Mata J.L."/>
            <person name="Ishikawa N.K."/>
            <person name="Vargas-Isla R."/>
            <person name="Ushijima S."/>
            <person name="Smith C.A."/>
            <person name="Donoghue J."/>
            <person name="Ahrendt S."/>
            <person name="Andreopoulos W."/>
            <person name="He G."/>
            <person name="LaButti K."/>
            <person name="Lipzen A."/>
            <person name="Ng V."/>
            <person name="Riley R."/>
            <person name="Sandor L."/>
            <person name="Barry K."/>
            <person name="Martinez A.T."/>
            <person name="Xiao Y."/>
            <person name="Gibbons J.G."/>
            <person name="Terashima K."/>
            <person name="Grigoriev I.V."/>
            <person name="Hibbett D."/>
        </authorList>
    </citation>
    <scope>NUCLEOTIDE SEQUENCE [LARGE SCALE GENOMIC DNA]</scope>
    <source>
        <strain evidence="1 2">TFB7810</strain>
    </source>
</reference>